<feature type="compositionally biased region" description="Polar residues" evidence="1">
    <location>
        <begin position="287"/>
        <end position="327"/>
    </location>
</feature>
<proteinExistence type="predicted"/>
<dbReference type="InterPro" id="IPR055481">
    <property type="entry name" value="DUF7053"/>
</dbReference>
<dbReference type="AlphaFoldDB" id="A0A8T9CCT8"/>
<feature type="domain" description="DUF7053" evidence="2">
    <location>
        <begin position="2"/>
        <end position="171"/>
    </location>
</feature>
<evidence type="ECO:0000259" key="2">
    <source>
        <dbReference type="Pfam" id="PF23155"/>
    </source>
</evidence>
<feature type="compositionally biased region" description="Basic and acidic residues" evidence="1">
    <location>
        <begin position="333"/>
        <end position="345"/>
    </location>
</feature>
<feature type="region of interest" description="Disordered" evidence="1">
    <location>
        <begin position="182"/>
        <end position="364"/>
    </location>
</feature>
<evidence type="ECO:0000313" key="3">
    <source>
        <dbReference type="EMBL" id="TVY83589.1"/>
    </source>
</evidence>
<accession>A0A8T9CCT8</accession>
<name>A0A8T9CCT8_9HELO</name>
<dbReference type="PANTHER" id="PTHR38117">
    <property type="entry name" value="NACHT AND WD40 DOMAIN PROTEIN"/>
    <property type="match status" value="1"/>
</dbReference>
<dbReference type="EMBL" id="QGMK01000175">
    <property type="protein sequence ID" value="TVY83589.1"/>
    <property type="molecule type" value="Genomic_DNA"/>
</dbReference>
<evidence type="ECO:0000313" key="4">
    <source>
        <dbReference type="Proteomes" id="UP000469558"/>
    </source>
</evidence>
<feature type="compositionally biased region" description="Basic and acidic residues" evidence="1">
    <location>
        <begin position="236"/>
        <end position="246"/>
    </location>
</feature>
<evidence type="ECO:0000256" key="1">
    <source>
        <dbReference type="SAM" id="MobiDB-lite"/>
    </source>
</evidence>
<dbReference type="PANTHER" id="PTHR38117:SF2">
    <property type="entry name" value="NACHT AND WD40 DOMAIN PROTEIN"/>
    <property type="match status" value="1"/>
</dbReference>
<protein>
    <recommendedName>
        <fullName evidence="2">DUF7053 domain-containing protein</fullName>
    </recommendedName>
</protein>
<dbReference type="Proteomes" id="UP000469558">
    <property type="component" value="Unassembled WGS sequence"/>
</dbReference>
<organism evidence="3 4">
    <name type="scientific">Lachnellula suecica</name>
    <dbReference type="NCBI Taxonomy" id="602035"/>
    <lineage>
        <taxon>Eukaryota</taxon>
        <taxon>Fungi</taxon>
        <taxon>Dikarya</taxon>
        <taxon>Ascomycota</taxon>
        <taxon>Pezizomycotina</taxon>
        <taxon>Leotiomycetes</taxon>
        <taxon>Helotiales</taxon>
        <taxon>Lachnaceae</taxon>
        <taxon>Lachnellula</taxon>
    </lineage>
</organism>
<comment type="caution">
    <text evidence="3">The sequence shown here is derived from an EMBL/GenBank/DDBJ whole genome shotgun (WGS) entry which is preliminary data.</text>
</comment>
<reference evidence="3 4" key="1">
    <citation type="submission" date="2018-05" db="EMBL/GenBank/DDBJ databases">
        <title>Genome sequencing and assembly of the regulated plant pathogen Lachnellula willkommii and related sister species for the development of diagnostic species identification markers.</title>
        <authorList>
            <person name="Giroux E."/>
            <person name="Bilodeau G."/>
        </authorList>
    </citation>
    <scope>NUCLEOTIDE SEQUENCE [LARGE SCALE GENOMIC DNA]</scope>
    <source>
        <strain evidence="3 4">CBS 268.59</strain>
    </source>
</reference>
<keyword evidence="4" id="KW-1185">Reference proteome</keyword>
<gene>
    <name evidence="3" type="ORF">LSUE1_G003270</name>
</gene>
<dbReference type="Pfam" id="PF23155">
    <property type="entry name" value="DUF7053"/>
    <property type="match status" value="1"/>
</dbReference>
<feature type="compositionally biased region" description="Polar residues" evidence="1">
    <location>
        <begin position="182"/>
        <end position="217"/>
    </location>
</feature>
<dbReference type="OrthoDB" id="3246050at2759"/>
<sequence>MSKRTVFTTLTPLPAEISREVVLSTLHDHLEMIDLNPLVEERHPIKPPSNSTAEEYHCQWYAITDRISYLPGGLASGKVTYNGCFHDLVNGLQTHVYAPMGLNIRGKWTLGGSLPGEPVAPIEMGVGAPLQGLWLREDVDMKCNIMMTSFVKKTLKKAHSSLVDRLVVKTQIVAAALKNEQLNESSPQQGPFRRTSTQYAQSTSDFGSESTFENHSPASPGLNPYPHQAPPPFEHPAFRERQEHDNSLYPKPLSPRISASWNDGMPKGRASYQDHMAGGQNAGARVSWQSLNHGGRSPSMQQMDPAFQQASAYHQRSSSQSHTSEGSAQGRWDGGRVDSNNKIRENGYPGPPPPPKLSTPVELE</sequence>